<organism evidence="2">
    <name type="scientific">bioreactor metagenome</name>
    <dbReference type="NCBI Taxonomy" id="1076179"/>
    <lineage>
        <taxon>unclassified sequences</taxon>
        <taxon>metagenomes</taxon>
        <taxon>ecological metagenomes</taxon>
    </lineage>
</organism>
<comment type="caution">
    <text evidence="2">The sequence shown here is derived from an EMBL/GenBank/DDBJ whole genome shotgun (WGS) entry which is preliminary data.</text>
</comment>
<evidence type="ECO:0000313" key="2">
    <source>
        <dbReference type="EMBL" id="MPN06554.1"/>
    </source>
</evidence>
<feature type="region of interest" description="Disordered" evidence="1">
    <location>
        <begin position="123"/>
        <end position="142"/>
    </location>
</feature>
<protein>
    <submittedName>
        <fullName evidence="2">Uncharacterized protein</fullName>
    </submittedName>
</protein>
<reference evidence="2" key="1">
    <citation type="submission" date="2019-08" db="EMBL/GenBank/DDBJ databases">
        <authorList>
            <person name="Kucharzyk K."/>
            <person name="Murdoch R.W."/>
            <person name="Higgins S."/>
            <person name="Loffler F."/>
        </authorList>
    </citation>
    <scope>NUCLEOTIDE SEQUENCE</scope>
</reference>
<feature type="compositionally biased region" description="Basic and acidic residues" evidence="1">
    <location>
        <begin position="107"/>
        <end position="116"/>
    </location>
</feature>
<gene>
    <name evidence="2" type="ORF">SDC9_153810</name>
</gene>
<name>A0A645F1Q8_9ZZZZ</name>
<feature type="region of interest" description="Disordered" evidence="1">
    <location>
        <begin position="81"/>
        <end position="116"/>
    </location>
</feature>
<dbReference type="AlphaFoldDB" id="A0A645F1Q8"/>
<proteinExistence type="predicted"/>
<feature type="region of interest" description="Disordered" evidence="1">
    <location>
        <begin position="1"/>
        <end position="23"/>
    </location>
</feature>
<sequence>MPGVQHCLGTERRPYLLPESKLPPAGERTHRVFHRQGWDGHRELWPGDCCSPHRPGFGHRCGRPLSSRLPESLGRAEWLWGEKDPSHRRRYPEKSEEALPQGIGGPRDSRAGEEGCRHPCQCGAGQHGEAAERGQGAGYPAPCLHQADRGEECPALY</sequence>
<accession>A0A645F1Q8</accession>
<dbReference type="EMBL" id="VSSQ01052471">
    <property type="protein sequence ID" value="MPN06554.1"/>
    <property type="molecule type" value="Genomic_DNA"/>
</dbReference>
<evidence type="ECO:0000256" key="1">
    <source>
        <dbReference type="SAM" id="MobiDB-lite"/>
    </source>
</evidence>